<keyword evidence="2" id="KW-0472">Membrane</keyword>
<dbReference type="AlphaFoldDB" id="A0AAD9HTV1"/>
<organism evidence="3 4">
    <name type="scientific">Colletotrichum zoysiae</name>
    <dbReference type="NCBI Taxonomy" id="1216348"/>
    <lineage>
        <taxon>Eukaryota</taxon>
        <taxon>Fungi</taxon>
        <taxon>Dikarya</taxon>
        <taxon>Ascomycota</taxon>
        <taxon>Pezizomycotina</taxon>
        <taxon>Sordariomycetes</taxon>
        <taxon>Hypocreomycetidae</taxon>
        <taxon>Glomerellales</taxon>
        <taxon>Glomerellaceae</taxon>
        <taxon>Colletotrichum</taxon>
        <taxon>Colletotrichum graminicola species complex</taxon>
    </lineage>
</organism>
<evidence type="ECO:0000313" key="3">
    <source>
        <dbReference type="EMBL" id="KAK2035195.1"/>
    </source>
</evidence>
<sequence length="1255" mass="136587">MAPHNTGPRGLETGTDDYFTGAYGQTPSPHYGADEGSYADAAETPMDVRPTPDSHRRLLSDSALRTEKSSTRSETARWRPTWLRPIILSAFLALFVLLAAVLPVMLWYSQKHDGLFQTRQSLVYLWRFGPTAILTIVLSLWARVEFQVTRYMPWIAEYRARELGKDADVYDLDYTAMLSPVVLFQSLKRGHYLVFLASVAALVLKIQIVLAPSLYSLATVRITEPVRVQLLDSFNTTATPQQYTDGSAYYMAKALDNFDMRFPFGVTRDLSYQTFRFGNGTARGTAGAPLTVVVDGYFSKMECLKMESYAASEPTVTSRDYHTFDVDLAFPGCGARVPVVSDRILWTRNRTERGETTGNWVVNVTAGTPCANLPRQNNQSLYYAARFGPSARNSSQPAFLDVAAVLCTSTDWVSKVRVADDGIDPVVTVLDGQAKTPVRSDLWTMLNWAMPGAGGRWGTSATGMVAGPVDSMAQFRGESLGTGLNVSDPELYTNEVLEHAVMAASQTFGPLLGHYRLRAGNESQPATAGSTIDTVDRLVVNQWVCWSMAALFALLGTVVAFVLLRYTARTAVWHRDPASILGNMIFFKEHPDVASRAAHCALSAGSGGSADWGRSGFTPLVLRSWARGSSAALTLAVIVGLLYALEVSETSGGLATVSDEGYLHLLWTSCPALVMLGIAVYASCCASAHKGLATLSSLSSRPCDARELDVSLLDMLGPRALFESLRKRAWAVTLSQLLSIICAFLTTLVSVVFTVEHVPDSKAIRLRQETWFGSSDVGGGLDGLSVSRANRQLISSLVSRQGEAALAYPRNTYDDLVFPVLGGVEGVAAPENTTIAVTVPAAKLHPVACFRVPAAEYTIDFGNWTEETTYYKADIARSLRCPNGSRAEIFSIMNMGAATHRLGRSYVAGVLPSPQNPVAANGPCRLGLNESAYESAPWRFQTYAWGEYSKEKNDFEHFSMWSCNYTWVETATEVRLTANRGSYILDPERPPRPDLSTTRPWSPALDVPHVDDEFSSRGVSSAFPSVTVADPLAGWMDDQFRVLIEPFGRLPLGAVGDPARDDEVLRGLQHNYGLVAAQLANIENRYRLDESSGDRPPPPAGGLPALDATVSDTGRRRLVQNPRVTYALVGVLGAAALANAWALVSAACRRRPGGGGGGWLSDVDVEGLAPDGFHSMAAMGALLRGSNAPDYLPESTELLSPDELRGQISYLRFRLGWFRREACRERLFTVGVVGTSDFRYLGGRTSGADDGETHE</sequence>
<evidence type="ECO:0000256" key="1">
    <source>
        <dbReference type="SAM" id="MobiDB-lite"/>
    </source>
</evidence>
<protein>
    <submittedName>
        <fullName evidence="3">Uncharacterized protein</fullName>
    </submittedName>
</protein>
<dbReference type="Proteomes" id="UP001232148">
    <property type="component" value="Unassembled WGS sequence"/>
</dbReference>
<reference evidence="3" key="1">
    <citation type="submission" date="2021-06" db="EMBL/GenBank/DDBJ databases">
        <title>Comparative genomics, transcriptomics and evolutionary studies reveal genomic signatures of adaptation to plant cell wall in hemibiotrophic fungi.</title>
        <authorList>
            <consortium name="DOE Joint Genome Institute"/>
            <person name="Baroncelli R."/>
            <person name="Diaz J.F."/>
            <person name="Benocci T."/>
            <person name="Peng M."/>
            <person name="Battaglia E."/>
            <person name="Haridas S."/>
            <person name="Andreopoulos W."/>
            <person name="Labutti K."/>
            <person name="Pangilinan J."/>
            <person name="Floch G.L."/>
            <person name="Makela M.R."/>
            <person name="Henrissat B."/>
            <person name="Grigoriev I.V."/>
            <person name="Crouch J.A."/>
            <person name="De Vries R.P."/>
            <person name="Sukno S.A."/>
            <person name="Thon M.R."/>
        </authorList>
    </citation>
    <scope>NUCLEOTIDE SEQUENCE</scope>
    <source>
        <strain evidence="3">MAFF235873</strain>
    </source>
</reference>
<keyword evidence="2" id="KW-0812">Transmembrane</keyword>
<feature type="transmembrane region" description="Helical" evidence="2">
    <location>
        <begin position="546"/>
        <end position="566"/>
    </location>
</feature>
<comment type="caution">
    <text evidence="3">The sequence shown here is derived from an EMBL/GenBank/DDBJ whole genome shotgun (WGS) entry which is preliminary data.</text>
</comment>
<dbReference type="PANTHER" id="PTHR37544:SF3">
    <property type="entry name" value="SPRAY"/>
    <property type="match status" value="1"/>
</dbReference>
<keyword evidence="2" id="KW-1133">Transmembrane helix</keyword>
<gene>
    <name evidence="3" type="ORF">LX32DRAFT_647956</name>
</gene>
<keyword evidence="4" id="KW-1185">Reference proteome</keyword>
<feature type="transmembrane region" description="Helical" evidence="2">
    <location>
        <begin position="665"/>
        <end position="688"/>
    </location>
</feature>
<feature type="region of interest" description="Disordered" evidence="1">
    <location>
        <begin position="1088"/>
        <end position="1108"/>
    </location>
</feature>
<name>A0AAD9HTV1_9PEZI</name>
<evidence type="ECO:0000256" key="2">
    <source>
        <dbReference type="SAM" id="Phobius"/>
    </source>
</evidence>
<accession>A0AAD9HTV1</accession>
<feature type="transmembrane region" description="Helical" evidence="2">
    <location>
        <begin position="86"/>
        <end position="109"/>
    </location>
</feature>
<proteinExistence type="predicted"/>
<feature type="transmembrane region" description="Helical" evidence="2">
    <location>
        <begin position="729"/>
        <end position="753"/>
    </location>
</feature>
<dbReference type="PANTHER" id="PTHR37544">
    <property type="entry name" value="SPRAY-RELATED"/>
    <property type="match status" value="1"/>
</dbReference>
<feature type="transmembrane region" description="Helical" evidence="2">
    <location>
        <begin position="121"/>
        <end position="142"/>
    </location>
</feature>
<dbReference type="InterPro" id="IPR021840">
    <property type="entry name" value="DUF3433"/>
</dbReference>
<feature type="region of interest" description="Disordered" evidence="1">
    <location>
        <begin position="1"/>
        <end position="72"/>
    </location>
</feature>
<feature type="transmembrane region" description="Helical" evidence="2">
    <location>
        <begin position="192"/>
        <end position="215"/>
    </location>
</feature>
<feature type="transmembrane region" description="Helical" evidence="2">
    <location>
        <begin position="624"/>
        <end position="645"/>
    </location>
</feature>
<feature type="compositionally biased region" description="Basic and acidic residues" evidence="1">
    <location>
        <begin position="50"/>
        <end position="72"/>
    </location>
</feature>
<dbReference type="EMBL" id="MU842810">
    <property type="protein sequence ID" value="KAK2035195.1"/>
    <property type="molecule type" value="Genomic_DNA"/>
</dbReference>
<dbReference type="Pfam" id="PF11915">
    <property type="entry name" value="DUF3433"/>
    <property type="match status" value="2"/>
</dbReference>
<evidence type="ECO:0000313" key="4">
    <source>
        <dbReference type="Proteomes" id="UP001232148"/>
    </source>
</evidence>